<name>A0A9X1W8Z0_9GAMM</name>
<accession>A0A9X1W8Z0</accession>
<gene>
    <name evidence="1" type="ORF">MST27_19955</name>
</gene>
<evidence type="ECO:0000313" key="1">
    <source>
        <dbReference type="EMBL" id="MCJ0975647.1"/>
    </source>
</evidence>
<dbReference type="RefSeq" id="WP_243607672.1">
    <property type="nucleotide sequence ID" value="NZ_JALGRD010000012.1"/>
</dbReference>
<dbReference type="EMBL" id="JALGRD010000012">
    <property type="protein sequence ID" value="MCJ0975647.1"/>
    <property type="molecule type" value="Genomic_DNA"/>
</dbReference>
<protein>
    <submittedName>
        <fullName evidence="1">Uncharacterized protein</fullName>
    </submittedName>
</protein>
<comment type="caution">
    <text evidence="1">The sequence shown here is derived from an EMBL/GenBank/DDBJ whole genome shotgun (WGS) entry which is preliminary data.</text>
</comment>
<evidence type="ECO:0000313" key="2">
    <source>
        <dbReference type="Proteomes" id="UP001139682"/>
    </source>
</evidence>
<proteinExistence type="predicted"/>
<organism evidence="1 2">
    <name type="scientific">Stutzerimonas marianensis</name>
    <dbReference type="NCBI Taxonomy" id="2929513"/>
    <lineage>
        <taxon>Bacteria</taxon>
        <taxon>Pseudomonadati</taxon>
        <taxon>Pseudomonadota</taxon>
        <taxon>Gammaproteobacteria</taxon>
        <taxon>Pseudomonadales</taxon>
        <taxon>Pseudomonadaceae</taxon>
        <taxon>Stutzerimonas</taxon>
    </lineage>
</organism>
<sequence>MKSVVTKENRQALRWLVENRPEDLRELMEGESRYTLPHSIGISKASREESRAWIMAIYHVRYAAQFGLAQQRVIAGTYVHSSRPAEFEQWLELGAPGISAEELANYLNEVPMQNNDE</sequence>
<dbReference type="AlphaFoldDB" id="A0A9X1W8Z0"/>
<reference evidence="1" key="1">
    <citation type="submission" date="2022-03" db="EMBL/GenBank/DDBJ databases">
        <title>Pseudomonas marianensis sp. nov., a marine bacterium isolated from deep-sea sediments of the Mariana Trench.</title>
        <authorList>
            <person name="Wei Y."/>
        </authorList>
    </citation>
    <scope>NUCLEOTIDE SEQUENCE</scope>
    <source>
        <strain evidence="1">PS1</strain>
    </source>
</reference>
<keyword evidence="2" id="KW-1185">Reference proteome</keyword>
<dbReference type="Proteomes" id="UP001139682">
    <property type="component" value="Unassembled WGS sequence"/>
</dbReference>